<gene>
    <name evidence="1" type="ORF">RCL2_002809700</name>
</gene>
<comment type="caution">
    <text evidence="1">The sequence shown here is derived from an EMBL/GenBank/DDBJ whole genome shotgun (WGS) entry which is preliminary data.</text>
</comment>
<dbReference type="OrthoDB" id="2376871at2759"/>
<proteinExistence type="predicted"/>
<evidence type="ECO:0000313" key="2">
    <source>
        <dbReference type="Proteomes" id="UP000615446"/>
    </source>
</evidence>
<sequence length="607" mass="73506">MSAIVEQISFEDESVKVGVAVKNANIIKFEISCLKSATKQAKQAKQEVKQQDQDLIIDNYDVDKERILDPVIECSNYGYRQRRAITIQQLDHFFRTQIIKLYYYPKEDDWNFQFNTINTAKKILKAESADRLSFTISKNRRLKQITEVVRYITENPDYIIEGNWFCHNWRCKHEKKCQSEKECRNKCPHEPQCQTEQQCRTKWVCKHEPKCVTREQCQSRWTCRHKPICQNKWFCRKNWRCKHPSRCKDIWECKYRWTEEYEPHCQGRWQCYHSEKKCQTILQCQNRPFQDEWKCPHKCFNKWKCQNRWQCQHTEKCENSKKWKCQSKCQHQCANKNECLKKSLQHGERITHYETKWKCQHQCENVKECQKKWRCSHESPTCDEEWKCRSRGWRCQHNPPCESSCQDKWDRENEWECGHVPECETNWQCINDPQYQNKWQCKNRWTIGYSQDELRESLKKPHRQLYNFFTQQCMECRKSCIISSFILHTRPKTLKSEIICHLIWPKAKETKGDAFYRVFGNWTCKNSHSWDSSYTWISLRKFVEKCHGKLLKQRDFWKIKCHECQEDGTILKWSSIVGSKDGPLHERELCEKCRSGEICVQTNSYFG</sequence>
<organism evidence="1 2">
    <name type="scientific">Rhizophagus clarus</name>
    <dbReference type="NCBI Taxonomy" id="94130"/>
    <lineage>
        <taxon>Eukaryota</taxon>
        <taxon>Fungi</taxon>
        <taxon>Fungi incertae sedis</taxon>
        <taxon>Mucoromycota</taxon>
        <taxon>Glomeromycotina</taxon>
        <taxon>Glomeromycetes</taxon>
        <taxon>Glomerales</taxon>
        <taxon>Glomeraceae</taxon>
        <taxon>Rhizophagus</taxon>
    </lineage>
</organism>
<accession>A0A8H3MC27</accession>
<protein>
    <submittedName>
        <fullName evidence="1">Cysteine-rich, acidic integral membrane protein-like</fullName>
    </submittedName>
</protein>
<evidence type="ECO:0000313" key="1">
    <source>
        <dbReference type="EMBL" id="GET01701.1"/>
    </source>
</evidence>
<name>A0A8H3MC27_9GLOM</name>
<dbReference type="AlphaFoldDB" id="A0A8H3MC27"/>
<dbReference type="Proteomes" id="UP000615446">
    <property type="component" value="Unassembled WGS sequence"/>
</dbReference>
<dbReference type="EMBL" id="BLAL01000300">
    <property type="protein sequence ID" value="GET01701.1"/>
    <property type="molecule type" value="Genomic_DNA"/>
</dbReference>
<reference evidence="1" key="1">
    <citation type="submission" date="2019-10" db="EMBL/GenBank/DDBJ databases">
        <title>Conservation and host-specific expression of non-tandemly repeated heterogenous ribosome RNA gene in arbuscular mycorrhizal fungi.</title>
        <authorList>
            <person name="Maeda T."/>
            <person name="Kobayashi Y."/>
            <person name="Nakagawa T."/>
            <person name="Ezawa T."/>
            <person name="Yamaguchi K."/>
            <person name="Bino T."/>
            <person name="Nishimoto Y."/>
            <person name="Shigenobu S."/>
            <person name="Kawaguchi M."/>
        </authorList>
    </citation>
    <scope>NUCLEOTIDE SEQUENCE</scope>
    <source>
        <strain evidence="1">HR1</strain>
    </source>
</reference>